<gene>
    <name evidence="3" type="ORF">C7B65_26080</name>
</gene>
<reference evidence="3 4" key="1">
    <citation type="submission" date="2018-02" db="EMBL/GenBank/DDBJ databases">
        <authorList>
            <person name="Cohen D.B."/>
            <person name="Kent A.D."/>
        </authorList>
    </citation>
    <scope>NUCLEOTIDE SEQUENCE [LARGE SCALE GENOMIC DNA]</scope>
    <source>
        <strain evidence="3 4">ULC007</strain>
    </source>
</reference>
<dbReference type="AlphaFoldDB" id="A0A2T1D2F0"/>
<dbReference type="GO" id="GO:0003677">
    <property type="term" value="F:DNA binding"/>
    <property type="evidence" value="ECO:0007669"/>
    <property type="project" value="UniProtKB-KW"/>
</dbReference>
<sequence>MTFGDWLHFQRRKKSIRQEDLAKALVVSPQTVSAWETGRNVPRFTPQQMQVLCEMLNCPLSEIAQAFTQAQMLGDSENSALPNVG</sequence>
<evidence type="ECO:0000313" key="4">
    <source>
        <dbReference type="Proteomes" id="UP000238634"/>
    </source>
</evidence>
<keyword evidence="4" id="KW-1185">Reference proteome</keyword>
<proteinExistence type="predicted"/>
<name>A0A2T1D2F0_9CYAN</name>
<dbReference type="SUPFAM" id="SSF47413">
    <property type="entry name" value="lambda repressor-like DNA-binding domains"/>
    <property type="match status" value="1"/>
</dbReference>
<accession>A0A2T1D2F0</accession>
<dbReference type="SMART" id="SM00530">
    <property type="entry name" value="HTH_XRE"/>
    <property type="match status" value="1"/>
</dbReference>
<reference evidence="3 4" key="2">
    <citation type="submission" date="2018-03" db="EMBL/GenBank/DDBJ databases">
        <title>The ancient ancestry and fast evolution of plastids.</title>
        <authorList>
            <person name="Moore K.R."/>
            <person name="Magnabosco C."/>
            <person name="Momper L."/>
            <person name="Gold D.A."/>
            <person name="Bosak T."/>
            <person name="Fournier G.P."/>
        </authorList>
    </citation>
    <scope>NUCLEOTIDE SEQUENCE [LARGE SCALE GENOMIC DNA]</scope>
    <source>
        <strain evidence="3 4">ULC007</strain>
    </source>
</reference>
<dbReference type="Pfam" id="PF01381">
    <property type="entry name" value="HTH_3"/>
    <property type="match status" value="1"/>
</dbReference>
<dbReference type="PANTHER" id="PTHR46558">
    <property type="entry name" value="TRACRIPTIONAL REGULATORY PROTEIN-RELATED-RELATED"/>
    <property type="match status" value="1"/>
</dbReference>
<dbReference type="Proteomes" id="UP000238634">
    <property type="component" value="Unassembled WGS sequence"/>
</dbReference>
<dbReference type="InterPro" id="IPR001387">
    <property type="entry name" value="Cro/C1-type_HTH"/>
</dbReference>
<evidence type="ECO:0000259" key="2">
    <source>
        <dbReference type="PROSITE" id="PS50943"/>
    </source>
</evidence>
<protein>
    <submittedName>
        <fullName evidence="3">XRE family transcriptional regulator</fullName>
    </submittedName>
</protein>
<evidence type="ECO:0000313" key="3">
    <source>
        <dbReference type="EMBL" id="PSB14675.1"/>
    </source>
</evidence>
<dbReference type="InterPro" id="IPR010982">
    <property type="entry name" value="Lambda_DNA-bd_dom_sf"/>
</dbReference>
<evidence type="ECO:0000256" key="1">
    <source>
        <dbReference type="ARBA" id="ARBA00023125"/>
    </source>
</evidence>
<keyword evidence="1" id="KW-0238">DNA-binding</keyword>
<dbReference type="EMBL" id="PVWG01000081">
    <property type="protein sequence ID" value="PSB14675.1"/>
    <property type="molecule type" value="Genomic_DNA"/>
</dbReference>
<organism evidence="3 4">
    <name type="scientific">Phormidesmis priestleyi ULC007</name>
    <dbReference type="NCBI Taxonomy" id="1920490"/>
    <lineage>
        <taxon>Bacteria</taxon>
        <taxon>Bacillati</taxon>
        <taxon>Cyanobacteriota</taxon>
        <taxon>Cyanophyceae</taxon>
        <taxon>Leptolyngbyales</taxon>
        <taxon>Leptolyngbyaceae</taxon>
        <taxon>Phormidesmis</taxon>
    </lineage>
</organism>
<dbReference type="OrthoDB" id="516913at2"/>
<dbReference type="PROSITE" id="PS50943">
    <property type="entry name" value="HTH_CROC1"/>
    <property type="match status" value="1"/>
</dbReference>
<dbReference type="PANTHER" id="PTHR46558:SF4">
    <property type="entry name" value="DNA-BIDING PHAGE PROTEIN"/>
    <property type="match status" value="1"/>
</dbReference>
<feature type="domain" description="HTH cro/C1-type" evidence="2">
    <location>
        <begin position="7"/>
        <end position="63"/>
    </location>
</feature>
<dbReference type="Gene3D" id="1.10.260.40">
    <property type="entry name" value="lambda repressor-like DNA-binding domains"/>
    <property type="match status" value="1"/>
</dbReference>
<comment type="caution">
    <text evidence="3">The sequence shown here is derived from an EMBL/GenBank/DDBJ whole genome shotgun (WGS) entry which is preliminary data.</text>
</comment>
<dbReference type="CDD" id="cd00093">
    <property type="entry name" value="HTH_XRE"/>
    <property type="match status" value="1"/>
</dbReference>